<dbReference type="InterPro" id="IPR001128">
    <property type="entry name" value="Cyt_P450"/>
</dbReference>
<comment type="cofactor">
    <cofactor evidence="1">
        <name>heme</name>
        <dbReference type="ChEBI" id="CHEBI:30413"/>
    </cofactor>
</comment>
<keyword evidence="3 8" id="KW-0349">Heme</keyword>
<evidence type="ECO:0000313" key="11">
    <source>
        <dbReference type="Proteomes" id="UP001164929"/>
    </source>
</evidence>
<dbReference type="Proteomes" id="UP001164929">
    <property type="component" value="Chromosome 8"/>
</dbReference>
<dbReference type="GO" id="GO:0005506">
    <property type="term" value="F:iron ion binding"/>
    <property type="evidence" value="ECO:0007669"/>
    <property type="project" value="InterPro"/>
</dbReference>
<evidence type="ECO:0000256" key="1">
    <source>
        <dbReference type="ARBA" id="ARBA00001971"/>
    </source>
</evidence>
<dbReference type="GO" id="GO:0016705">
    <property type="term" value="F:oxidoreductase activity, acting on paired donors, with incorporation or reduction of molecular oxygen"/>
    <property type="evidence" value="ECO:0007669"/>
    <property type="project" value="InterPro"/>
</dbReference>
<dbReference type="GO" id="GO:0004497">
    <property type="term" value="F:monooxygenase activity"/>
    <property type="evidence" value="ECO:0007669"/>
    <property type="project" value="UniProtKB-KW"/>
</dbReference>
<comment type="similarity">
    <text evidence="2 8">Belongs to the cytochrome P450 family.</text>
</comment>
<comment type="caution">
    <text evidence="10">The sequence shown here is derived from an EMBL/GenBank/DDBJ whole genome shotgun (WGS) entry which is preliminary data.</text>
</comment>
<feature type="region of interest" description="Disordered" evidence="9">
    <location>
        <begin position="33"/>
        <end position="58"/>
    </location>
</feature>
<accession>A0AAD6QBL0</accession>
<organism evidence="10 11">
    <name type="scientific">Populus alba x Populus x berolinensis</name>
    <dbReference type="NCBI Taxonomy" id="444605"/>
    <lineage>
        <taxon>Eukaryota</taxon>
        <taxon>Viridiplantae</taxon>
        <taxon>Streptophyta</taxon>
        <taxon>Embryophyta</taxon>
        <taxon>Tracheophyta</taxon>
        <taxon>Spermatophyta</taxon>
        <taxon>Magnoliopsida</taxon>
        <taxon>eudicotyledons</taxon>
        <taxon>Gunneridae</taxon>
        <taxon>Pentapetalae</taxon>
        <taxon>rosids</taxon>
        <taxon>fabids</taxon>
        <taxon>Malpighiales</taxon>
        <taxon>Salicaceae</taxon>
        <taxon>Saliceae</taxon>
        <taxon>Populus</taxon>
    </lineage>
</organism>
<evidence type="ECO:0000256" key="4">
    <source>
        <dbReference type="ARBA" id="ARBA00022723"/>
    </source>
</evidence>
<keyword evidence="11" id="KW-1185">Reference proteome</keyword>
<dbReference type="AlphaFoldDB" id="A0AAD6QBL0"/>
<dbReference type="SUPFAM" id="SSF48264">
    <property type="entry name" value="Cytochrome P450"/>
    <property type="match status" value="1"/>
</dbReference>
<evidence type="ECO:0000256" key="5">
    <source>
        <dbReference type="ARBA" id="ARBA00023002"/>
    </source>
</evidence>
<dbReference type="Gene3D" id="1.10.630.10">
    <property type="entry name" value="Cytochrome P450"/>
    <property type="match status" value="1"/>
</dbReference>
<feature type="compositionally biased region" description="Basic residues" evidence="9">
    <location>
        <begin position="34"/>
        <end position="45"/>
    </location>
</feature>
<evidence type="ECO:0000313" key="10">
    <source>
        <dbReference type="EMBL" id="KAJ6986439.1"/>
    </source>
</evidence>
<evidence type="ECO:0000256" key="8">
    <source>
        <dbReference type="RuleBase" id="RU000461"/>
    </source>
</evidence>
<dbReference type="PANTHER" id="PTHR24296">
    <property type="entry name" value="CYTOCHROME P450"/>
    <property type="match status" value="1"/>
</dbReference>
<dbReference type="InterPro" id="IPR036396">
    <property type="entry name" value="Cyt_P450_sf"/>
</dbReference>
<evidence type="ECO:0000256" key="3">
    <source>
        <dbReference type="ARBA" id="ARBA00022617"/>
    </source>
</evidence>
<proteinExistence type="inferred from homology"/>
<name>A0AAD6QBL0_9ROSI</name>
<sequence length="119" mass="13792">MNIGQKPILAGKREPMHAQSTWNTEEIDTSHQLIHNRRQRHHAAPSRRTTATHESKGGTILSGYAIGRMARVWGQDCHEFKPERWINEKGDLKYERSAKFFTFNAGPRICPGRRWRLVS</sequence>
<evidence type="ECO:0000256" key="7">
    <source>
        <dbReference type="ARBA" id="ARBA00023033"/>
    </source>
</evidence>
<evidence type="ECO:0000256" key="9">
    <source>
        <dbReference type="SAM" id="MobiDB-lite"/>
    </source>
</evidence>
<dbReference type="PROSITE" id="PS00086">
    <property type="entry name" value="CYTOCHROME_P450"/>
    <property type="match status" value="1"/>
</dbReference>
<reference evidence="10" key="1">
    <citation type="journal article" date="2023" name="Mol. Ecol. Resour.">
        <title>Chromosome-level genome assembly of a triploid poplar Populus alba 'Berolinensis'.</title>
        <authorList>
            <person name="Chen S."/>
            <person name="Yu Y."/>
            <person name="Wang X."/>
            <person name="Wang S."/>
            <person name="Zhang T."/>
            <person name="Zhou Y."/>
            <person name="He R."/>
            <person name="Meng N."/>
            <person name="Wang Y."/>
            <person name="Liu W."/>
            <person name="Liu Z."/>
            <person name="Liu J."/>
            <person name="Guo Q."/>
            <person name="Huang H."/>
            <person name="Sederoff R.R."/>
            <person name="Wang G."/>
            <person name="Qu G."/>
            <person name="Chen S."/>
        </authorList>
    </citation>
    <scope>NUCLEOTIDE SEQUENCE</scope>
    <source>
        <strain evidence="10">SC-2020</strain>
    </source>
</reference>
<evidence type="ECO:0000256" key="2">
    <source>
        <dbReference type="ARBA" id="ARBA00010617"/>
    </source>
</evidence>
<protein>
    <recommendedName>
        <fullName evidence="12">Cytochrome P450</fullName>
    </recommendedName>
</protein>
<keyword evidence="5 8" id="KW-0560">Oxidoreductase</keyword>
<dbReference type="EMBL" id="JAQIZT010000008">
    <property type="protein sequence ID" value="KAJ6986439.1"/>
    <property type="molecule type" value="Genomic_DNA"/>
</dbReference>
<dbReference type="GO" id="GO:0006629">
    <property type="term" value="P:lipid metabolic process"/>
    <property type="evidence" value="ECO:0007669"/>
    <property type="project" value="UniProtKB-ARBA"/>
</dbReference>
<dbReference type="GO" id="GO:0020037">
    <property type="term" value="F:heme binding"/>
    <property type="evidence" value="ECO:0007669"/>
    <property type="project" value="InterPro"/>
</dbReference>
<keyword evidence="4 8" id="KW-0479">Metal-binding</keyword>
<dbReference type="Pfam" id="PF00067">
    <property type="entry name" value="p450"/>
    <property type="match status" value="1"/>
</dbReference>
<keyword evidence="6 8" id="KW-0408">Iron</keyword>
<dbReference type="InterPro" id="IPR017972">
    <property type="entry name" value="Cyt_P450_CS"/>
</dbReference>
<evidence type="ECO:0000256" key="6">
    <source>
        <dbReference type="ARBA" id="ARBA00023004"/>
    </source>
</evidence>
<evidence type="ECO:0008006" key="12">
    <source>
        <dbReference type="Google" id="ProtNLM"/>
    </source>
</evidence>
<keyword evidence="7 8" id="KW-0503">Monooxygenase</keyword>
<gene>
    <name evidence="10" type="ORF">NC653_019822</name>
</gene>